<name>A0A1J5R520_9ZZZZ</name>
<comment type="subcellular location">
    <subcellularLocation>
        <location evidence="1">Cell membrane</location>
        <topology evidence="1">Multi-pass membrane protein</topology>
    </subcellularLocation>
</comment>
<evidence type="ECO:0000256" key="6">
    <source>
        <dbReference type="SAM" id="Phobius"/>
    </source>
</evidence>
<protein>
    <recommendedName>
        <fullName evidence="8">DoxX</fullName>
    </recommendedName>
</protein>
<feature type="transmembrane region" description="Helical" evidence="6">
    <location>
        <begin position="91"/>
        <end position="111"/>
    </location>
</feature>
<dbReference type="InterPro" id="IPR032808">
    <property type="entry name" value="DoxX"/>
</dbReference>
<evidence type="ECO:0000256" key="3">
    <source>
        <dbReference type="ARBA" id="ARBA00022692"/>
    </source>
</evidence>
<dbReference type="InterPro" id="IPR051907">
    <property type="entry name" value="DoxX-like_oxidoreductase"/>
</dbReference>
<evidence type="ECO:0008006" key="8">
    <source>
        <dbReference type="Google" id="ProtNLM"/>
    </source>
</evidence>
<feature type="transmembrane region" description="Helical" evidence="6">
    <location>
        <begin position="117"/>
        <end position="142"/>
    </location>
</feature>
<evidence type="ECO:0000256" key="4">
    <source>
        <dbReference type="ARBA" id="ARBA00022989"/>
    </source>
</evidence>
<accession>A0A1J5R520</accession>
<organism evidence="7">
    <name type="scientific">mine drainage metagenome</name>
    <dbReference type="NCBI Taxonomy" id="410659"/>
    <lineage>
        <taxon>unclassified sequences</taxon>
        <taxon>metagenomes</taxon>
        <taxon>ecological metagenomes</taxon>
    </lineage>
</organism>
<evidence type="ECO:0000256" key="2">
    <source>
        <dbReference type="ARBA" id="ARBA00022475"/>
    </source>
</evidence>
<keyword evidence="4 6" id="KW-1133">Transmembrane helix</keyword>
<evidence type="ECO:0000313" key="7">
    <source>
        <dbReference type="EMBL" id="OIQ91072.1"/>
    </source>
</evidence>
<dbReference type="EMBL" id="MLJW01000271">
    <property type="protein sequence ID" value="OIQ91072.1"/>
    <property type="molecule type" value="Genomic_DNA"/>
</dbReference>
<keyword evidence="3 6" id="KW-0812">Transmembrane</keyword>
<dbReference type="GO" id="GO:0005886">
    <property type="term" value="C:plasma membrane"/>
    <property type="evidence" value="ECO:0007669"/>
    <property type="project" value="UniProtKB-SubCell"/>
</dbReference>
<keyword evidence="2" id="KW-1003">Cell membrane</keyword>
<dbReference type="PANTHER" id="PTHR33452">
    <property type="entry name" value="OXIDOREDUCTASE CATD-RELATED"/>
    <property type="match status" value="1"/>
</dbReference>
<evidence type="ECO:0000256" key="5">
    <source>
        <dbReference type="ARBA" id="ARBA00023136"/>
    </source>
</evidence>
<comment type="caution">
    <text evidence="7">The sequence shown here is derived from an EMBL/GenBank/DDBJ whole genome shotgun (WGS) entry which is preliminary data.</text>
</comment>
<evidence type="ECO:0000256" key="1">
    <source>
        <dbReference type="ARBA" id="ARBA00004651"/>
    </source>
</evidence>
<dbReference type="Pfam" id="PF07681">
    <property type="entry name" value="DoxX"/>
    <property type="match status" value="1"/>
</dbReference>
<proteinExistence type="predicted"/>
<sequence>MKTLLRLPVALTALFQRLPHAVIALAARMALANVFWQSGQAKLGNWDGTLFLFSDSYKVPLLPPDLAAYMSVSLELSMPILLILGLGTRFAALALLGMTAVIQIFVMPNAWPIHIQWLAMMLVLIGQGGGTLSVDAVLSALLKRRSRALAQSKT</sequence>
<dbReference type="AlphaFoldDB" id="A0A1J5R520"/>
<reference evidence="7" key="1">
    <citation type="submission" date="2016-10" db="EMBL/GenBank/DDBJ databases">
        <title>Sequence of Gallionella enrichment culture.</title>
        <authorList>
            <person name="Poehlein A."/>
            <person name="Muehling M."/>
            <person name="Daniel R."/>
        </authorList>
    </citation>
    <scope>NUCLEOTIDE SEQUENCE</scope>
</reference>
<gene>
    <name evidence="7" type="ORF">GALL_270380</name>
</gene>
<dbReference type="PANTHER" id="PTHR33452:SF1">
    <property type="entry name" value="INNER MEMBRANE PROTEIN YPHA-RELATED"/>
    <property type="match status" value="1"/>
</dbReference>
<keyword evidence="5 6" id="KW-0472">Membrane</keyword>